<organism evidence="8">
    <name type="scientific">Bacteroides intestinalis</name>
    <dbReference type="NCBI Taxonomy" id="329854"/>
    <lineage>
        <taxon>Bacteria</taxon>
        <taxon>Pseudomonadati</taxon>
        <taxon>Bacteroidota</taxon>
        <taxon>Bacteroidia</taxon>
        <taxon>Bacteroidales</taxon>
        <taxon>Bacteroidaceae</taxon>
        <taxon>Bacteroides</taxon>
    </lineage>
</organism>
<evidence type="ECO:0000256" key="6">
    <source>
        <dbReference type="SAM" id="SignalP"/>
    </source>
</evidence>
<evidence type="ECO:0000256" key="5">
    <source>
        <dbReference type="ARBA" id="ARBA00023237"/>
    </source>
</evidence>
<dbReference type="Gene3D" id="1.25.40.390">
    <property type="match status" value="1"/>
</dbReference>
<gene>
    <name evidence="8" type="ORF">HMPREF2531_05088</name>
</gene>
<dbReference type="InterPro" id="IPR011990">
    <property type="entry name" value="TPR-like_helical_dom_sf"/>
</dbReference>
<dbReference type="InterPro" id="IPR012944">
    <property type="entry name" value="SusD_RagB_dom"/>
</dbReference>
<evidence type="ECO:0000256" key="3">
    <source>
        <dbReference type="ARBA" id="ARBA00022729"/>
    </source>
</evidence>
<dbReference type="EMBL" id="LTDF01000176">
    <property type="protein sequence ID" value="KXT40790.1"/>
    <property type="molecule type" value="Genomic_DNA"/>
</dbReference>
<evidence type="ECO:0000313" key="9">
    <source>
        <dbReference type="Proteomes" id="UP000070319"/>
    </source>
</evidence>
<sequence length="683" mass="77518">MKTKNIFLALIATALSSAMISCDDFLDREPTSELAPETFFTDVSHLQAYADKYYSSILPGNSGNSYGFYANDKGTDNQISQSAPSYFCTGEWRVPNSSGDWSFTNIYHLNFFFANVLPRFGEDLNGSGNTISGDLKSIRHYIGELYTLRALEYFKRYQAFGDYPIVTDPLTDNMEILTDAAKRSPRNEVARFILSDLDKAAILMDGKDFQTTRINRDVALLLKSRVALFEATWLKYFKGSAFVPNGEGWPGKTKEYNANYQYPSGSIDNEINWFFEEAMSASKEVAEKYKSSLTENTGIVKQDLATTENPYFAMFGQEDLSGVKEVLMWRQYVQGLGSGHDIALAADEGNWGVGVTRAFVQNFLMEDGLPVYAHGTYADGDGYYMGDKTIADVRTNRDSRLTVFLKEPGQKNVLIESVTGLTNIWLDEPYPKITDGASQYAYTTGYALRKGGAWDSKYLVQNKCFLGIPIYRASEALLNYMEASYERNQTLDNTAREYWQLLRRRALVSDNIDATIAATDLNKEAENDWGAYSAGKILTDKTLYNIRRERRCEYISEGLRWMDLCRWRAMDQMTVTPYVPGGMHLWNTPMERWYDDSKGNTTLVYGTDKANVSSPNDSEYLLPYRKTANQLAYEGFVWKMAHYLDPIRIDQFQITSTDGKNIETSPIYQNPYWPTTADMAAEK</sequence>
<proteinExistence type="inferred from homology"/>
<dbReference type="Pfam" id="PF07980">
    <property type="entry name" value="SusD_RagB"/>
    <property type="match status" value="1"/>
</dbReference>
<dbReference type="GO" id="GO:0009279">
    <property type="term" value="C:cell outer membrane"/>
    <property type="evidence" value="ECO:0007669"/>
    <property type="project" value="UniProtKB-SubCell"/>
</dbReference>
<comment type="caution">
    <text evidence="8">The sequence shown here is derived from an EMBL/GenBank/DDBJ whole genome shotgun (WGS) entry which is preliminary data.</text>
</comment>
<dbReference type="Proteomes" id="UP000070319">
    <property type="component" value="Unassembled WGS sequence"/>
</dbReference>
<feature type="signal peptide" evidence="6">
    <location>
        <begin position="1"/>
        <end position="20"/>
    </location>
</feature>
<keyword evidence="3 6" id="KW-0732">Signal</keyword>
<dbReference type="RefSeq" id="WP_061438214.1">
    <property type="nucleotide sequence ID" value="NZ_JAQEXF010000005.1"/>
</dbReference>
<keyword evidence="5" id="KW-0998">Cell outer membrane</keyword>
<comment type="similarity">
    <text evidence="2">Belongs to the SusD family.</text>
</comment>
<evidence type="ECO:0000313" key="8">
    <source>
        <dbReference type="EMBL" id="KXT40790.1"/>
    </source>
</evidence>
<dbReference type="PATRIC" id="fig|329854.7.peg.5160"/>
<reference evidence="8 9" key="1">
    <citation type="submission" date="2016-02" db="EMBL/GenBank/DDBJ databases">
        <authorList>
            <person name="Wen L."/>
            <person name="He K."/>
            <person name="Yang H."/>
        </authorList>
    </citation>
    <scope>NUCLEOTIDE SEQUENCE [LARGE SCALE GENOMIC DNA]</scope>
    <source>
        <strain evidence="8 9">KLE1704</strain>
    </source>
</reference>
<protein>
    <submittedName>
        <fullName evidence="8">SusD family protein</fullName>
    </submittedName>
</protein>
<evidence type="ECO:0000256" key="2">
    <source>
        <dbReference type="ARBA" id="ARBA00006275"/>
    </source>
</evidence>
<comment type="subcellular location">
    <subcellularLocation>
        <location evidence="1">Cell outer membrane</location>
    </subcellularLocation>
</comment>
<name>A0A139KNM3_9BACE</name>
<accession>A0A139KNM3</accession>
<feature type="chain" id="PRO_5007486570" evidence="6">
    <location>
        <begin position="21"/>
        <end position="683"/>
    </location>
</feature>
<keyword evidence="4" id="KW-0472">Membrane</keyword>
<feature type="domain" description="RagB/SusD" evidence="7">
    <location>
        <begin position="348"/>
        <end position="625"/>
    </location>
</feature>
<evidence type="ECO:0000256" key="1">
    <source>
        <dbReference type="ARBA" id="ARBA00004442"/>
    </source>
</evidence>
<evidence type="ECO:0000259" key="7">
    <source>
        <dbReference type="Pfam" id="PF07980"/>
    </source>
</evidence>
<dbReference type="AlphaFoldDB" id="A0A139KNM3"/>
<evidence type="ECO:0000256" key="4">
    <source>
        <dbReference type="ARBA" id="ARBA00023136"/>
    </source>
</evidence>
<dbReference type="PROSITE" id="PS51257">
    <property type="entry name" value="PROKAR_LIPOPROTEIN"/>
    <property type="match status" value="1"/>
</dbReference>
<dbReference type="SUPFAM" id="SSF48452">
    <property type="entry name" value="TPR-like"/>
    <property type="match status" value="1"/>
</dbReference>